<gene>
    <name evidence="4" type="ORF">DW018_00815</name>
    <name evidence="3" type="ORF">DW652_02495</name>
    <name evidence="2" type="ORF">DW918_02600</name>
    <name evidence="1" type="ORF">DW929_03095</name>
</gene>
<evidence type="ECO:0000313" key="7">
    <source>
        <dbReference type="Proteomes" id="UP000285740"/>
    </source>
</evidence>
<dbReference type="EMBL" id="QRHR01000002">
    <property type="protein sequence ID" value="RHF90176.1"/>
    <property type="molecule type" value="Genomic_DNA"/>
</dbReference>
<evidence type="ECO:0000313" key="2">
    <source>
        <dbReference type="EMBL" id="RHA81580.1"/>
    </source>
</evidence>
<dbReference type="EMBL" id="QSFO01000003">
    <property type="protein sequence ID" value="RHA56084.1"/>
    <property type="molecule type" value="Genomic_DNA"/>
</dbReference>
<evidence type="ECO:0000313" key="5">
    <source>
        <dbReference type="Proteomes" id="UP000283314"/>
    </source>
</evidence>
<comment type="caution">
    <text evidence="1">The sequence shown here is derived from an EMBL/GenBank/DDBJ whole genome shotgun (WGS) entry which is preliminary data.</text>
</comment>
<dbReference type="AlphaFoldDB" id="A0A413S353"/>
<dbReference type="Proteomes" id="UP000283314">
    <property type="component" value="Unassembled WGS sequence"/>
</dbReference>
<dbReference type="Proteomes" id="UP000284598">
    <property type="component" value="Unassembled WGS sequence"/>
</dbReference>
<evidence type="ECO:0000313" key="8">
    <source>
        <dbReference type="Proteomes" id="UP000286186"/>
    </source>
</evidence>
<organism evidence="1 6">
    <name type="scientific">Eubacterium ventriosum</name>
    <dbReference type="NCBI Taxonomy" id="39496"/>
    <lineage>
        <taxon>Bacteria</taxon>
        <taxon>Bacillati</taxon>
        <taxon>Bacillota</taxon>
        <taxon>Clostridia</taxon>
        <taxon>Eubacteriales</taxon>
        <taxon>Eubacteriaceae</taxon>
        <taxon>Eubacterium</taxon>
    </lineage>
</organism>
<protein>
    <submittedName>
        <fullName evidence="1">Uncharacterized protein</fullName>
    </submittedName>
</protein>
<dbReference type="Proteomes" id="UP000286186">
    <property type="component" value="Unassembled WGS sequence"/>
</dbReference>
<evidence type="ECO:0000313" key="3">
    <source>
        <dbReference type="EMBL" id="RHF90176.1"/>
    </source>
</evidence>
<evidence type="ECO:0000313" key="4">
    <source>
        <dbReference type="EMBL" id="RHL47995.1"/>
    </source>
</evidence>
<evidence type="ECO:0000313" key="6">
    <source>
        <dbReference type="Proteomes" id="UP000284598"/>
    </source>
</evidence>
<dbReference type="Proteomes" id="UP000285740">
    <property type="component" value="Unassembled WGS sequence"/>
</dbReference>
<dbReference type="EMBL" id="QROT01000001">
    <property type="protein sequence ID" value="RHL47995.1"/>
    <property type="molecule type" value="Genomic_DNA"/>
</dbReference>
<reference evidence="5 6" key="1">
    <citation type="submission" date="2018-08" db="EMBL/GenBank/DDBJ databases">
        <title>A genome reference for cultivated species of the human gut microbiota.</title>
        <authorList>
            <person name="Zou Y."/>
            <person name="Xue W."/>
            <person name="Luo G."/>
        </authorList>
    </citation>
    <scope>NUCLEOTIDE SEQUENCE [LARGE SCALE GENOMIC DNA]</scope>
    <source>
        <strain evidence="4 5">AF37-4</strain>
        <strain evidence="3 8">AM23-22</strain>
        <strain evidence="2 7">AM42-30</strain>
        <strain evidence="1 6">AM43-2</strain>
    </source>
</reference>
<dbReference type="EMBL" id="QSFV01000004">
    <property type="protein sequence ID" value="RHA81580.1"/>
    <property type="molecule type" value="Genomic_DNA"/>
</dbReference>
<proteinExistence type="predicted"/>
<accession>A0A413S353</accession>
<sequence length="219" mass="25944">MGKNINEYINKFIDSYHNDKNGRYRSYDHCRESFLKYKNDETMYNYITLNLYAYLASWGMLRNSFLMQKDYLFSKPVVEILCKDKYSNLISFNPFKENIITDLETIMSLRDEIKEYYMGQTYIEDGTNKTKTISNVTDTLITKIILGTLGCVPAYDQYFVKALRRNKINGVFNLNSMKQIIQYAKDNKEEIEKACNKLGDLYTPMKIIDMYFWEVGIEK</sequence>
<evidence type="ECO:0000313" key="1">
    <source>
        <dbReference type="EMBL" id="RHA56084.1"/>
    </source>
</evidence>
<dbReference type="RefSeq" id="WP_117910129.1">
    <property type="nucleotide sequence ID" value="NZ_CABJDQ010000001.1"/>
</dbReference>
<name>A0A413S353_9FIRM</name>
<dbReference type="GeneID" id="66465773"/>